<accession>A0AAD3D3T8</accession>
<dbReference type="Proteomes" id="UP001054902">
    <property type="component" value="Unassembled WGS sequence"/>
</dbReference>
<dbReference type="EMBL" id="BLLK01000057">
    <property type="protein sequence ID" value="GFH57007.1"/>
    <property type="molecule type" value="Genomic_DNA"/>
</dbReference>
<organism evidence="2 3">
    <name type="scientific">Chaetoceros tenuissimus</name>
    <dbReference type="NCBI Taxonomy" id="426638"/>
    <lineage>
        <taxon>Eukaryota</taxon>
        <taxon>Sar</taxon>
        <taxon>Stramenopiles</taxon>
        <taxon>Ochrophyta</taxon>
        <taxon>Bacillariophyta</taxon>
        <taxon>Coscinodiscophyceae</taxon>
        <taxon>Chaetocerotophycidae</taxon>
        <taxon>Chaetocerotales</taxon>
        <taxon>Chaetocerotaceae</taxon>
        <taxon>Chaetoceros</taxon>
    </lineage>
</organism>
<keyword evidence="3" id="KW-1185">Reference proteome</keyword>
<evidence type="ECO:0000313" key="2">
    <source>
        <dbReference type="EMBL" id="GFH57007.1"/>
    </source>
</evidence>
<feature type="coiled-coil region" evidence="1">
    <location>
        <begin position="23"/>
        <end position="50"/>
    </location>
</feature>
<proteinExistence type="predicted"/>
<dbReference type="AlphaFoldDB" id="A0AAD3D3T8"/>
<protein>
    <submittedName>
        <fullName evidence="2">Uncharacterized protein</fullName>
    </submittedName>
</protein>
<reference evidence="2 3" key="1">
    <citation type="journal article" date="2021" name="Sci. Rep.">
        <title>The genome of the diatom Chaetoceros tenuissimus carries an ancient integrated fragment of an extant virus.</title>
        <authorList>
            <person name="Hongo Y."/>
            <person name="Kimura K."/>
            <person name="Takaki Y."/>
            <person name="Yoshida Y."/>
            <person name="Baba S."/>
            <person name="Kobayashi G."/>
            <person name="Nagasaki K."/>
            <person name="Hano T."/>
            <person name="Tomaru Y."/>
        </authorList>
    </citation>
    <scope>NUCLEOTIDE SEQUENCE [LARGE SCALE GENOMIC DNA]</scope>
    <source>
        <strain evidence="2 3">NIES-3715</strain>
    </source>
</reference>
<gene>
    <name evidence="2" type="ORF">CTEN210_13483</name>
</gene>
<comment type="caution">
    <text evidence="2">The sequence shown here is derived from an EMBL/GenBank/DDBJ whole genome shotgun (WGS) entry which is preliminary data.</text>
</comment>
<evidence type="ECO:0000313" key="3">
    <source>
        <dbReference type="Proteomes" id="UP001054902"/>
    </source>
</evidence>
<evidence type="ECO:0000256" key="1">
    <source>
        <dbReference type="SAM" id="Coils"/>
    </source>
</evidence>
<keyword evidence="1" id="KW-0175">Coiled coil</keyword>
<sequence>MSDAKNKLSRSGDDLEEAVTLEVDSLTLQTKLAKEEMEEFNRNLATLSSDMASNTTGIKDLKKIVDKQSSEITKIHDNIASVNENLNEIKNILEQQLKWQQWSFKQANRREKSLEEKLNLNCKK</sequence>
<name>A0AAD3D3T8_9STRA</name>